<accession>A0ACC2TUZ6</accession>
<name>A0ACC2TUZ6_9FUNG</name>
<evidence type="ECO:0000313" key="1">
    <source>
        <dbReference type="EMBL" id="KAJ9078427.1"/>
    </source>
</evidence>
<organism evidence="1 2">
    <name type="scientific">Entomophthora muscae</name>
    <dbReference type="NCBI Taxonomy" id="34485"/>
    <lineage>
        <taxon>Eukaryota</taxon>
        <taxon>Fungi</taxon>
        <taxon>Fungi incertae sedis</taxon>
        <taxon>Zoopagomycota</taxon>
        <taxon>Entomophthoromycotina</taxon>
        <taxon>Entomophthoromycetes</taxon>
        <taxon>Entomophthorales</taxon>
        <taxon>Entomophthoraceae</taxon>
        <taxon>Entomophthora</taxon>
    </lineage>
</organism>
<protein>
    <submittedName>
        <fullName evidence="1">Uncharacterized protein</fullName>
    </submittedName>
</protein>
<proteinExistence type="predicted"/>
<comment type="caution">
    <text evidence="1">The sequence shown here is derived from an EMBL/GenBank/DDBJ whole genome shotgun (WGS) entry which is preliminary data.</text>
</comment>
<dbReference type="Proteomes" id="UP001165960">
    <property type="component" value="Unassembled WGS sequence"/>
</dbReference>
<sequence>MHIPMCCVVHGDLLQAFDQCLIESFCESIALRIICCVKFVLCVYHSTKLIHLLILKVISLVAKEYSRQTVDNEDIFVQELCGVLCIVFLHGFSNRPFGEILCGYNHVFLPTNSFSYRSHVVDTPHFEESTDCNWVDWFGYQELLGEHLTRIAFL</sequence>
<dbReference type="EMBL" id="QTSX02002149">
    <property type="protein sequence ID" value="KAJ9078427.1"/>
    <property type="molecule type" value="Genomic_DNA"/>
</dbReference>
<evidence type="ECO:0000313" key="2">
    <source>
        <dbReference type="Proteomes" id="UP001165960"/>
    </source>
</evidence>
<reference evidence="1" key="1">
    <citation type="submission" date="2022-04" db="EMBL/GenBank/DDBJ databases">
        <title>Genome of the entomopathogenic fungus Entomophthora muscae.</title>
        <authorList>
            <person name="Elya C."/>
            <person name="Lovett B.R."/>
            <person name="Lee E."/>
            <person name="Macias A.M."/>
            <person name="Hajek A.E."/>
            <person name="De Bivort B.L."/>
            <person name="Kasson M.T."/>
            <person name="De Fine Licht H.H."/>
            <person name="Stajich J.E."/>
        </authorList>
    </citation>
    <scope>NUCLEOTIDE SEQUENCE</scope>
    <source>
        <strain evidence="1">Berkeley</strain>
    </source>
</reference>
<gene>
    <name evidence="1" type="ORF">DSO57_1039660</name>
</gene>
<keyword evidence="2" id="KW-1185">Reference proteome</keyword>